<reference evidence="2" key="1">
    <citation type="journal article" date="2023" name="Mol. Phylogenet. Evol.">
        <title>Genome-scale phylogeny and comparative genomics of the fungal order Sordariales.</title>
        <authorList>
            <person name="Hensen N."/>
            <person name="Bonometti L."/>
            <person name="Westerberg I."/>
            <person name="Brannstrom I.O."/>
            <person name="Guillou S."/>
            <person name="Cros-Aarteil S."/>
            <person name="Calhoun S."/>
            <person name="Haridas S."/>
            <person name="Kuo A."/>
            <person name="Mondo S."/>
            <person name="Pangilinan J."/>
            <person name="Riley R."/>
            <person name="LaButti K."/>
            <person name="Andreopoulos B."/>
            <person name="Lipzen A."/>
            <person name="Chen C."/>
            <person name="Yan M."/>
            <person name="Daum C."/>
            <person name="Ng V."/>
            <person name="Clum A."/>
            <person name="Steindorff A."/>
            <person name="Ohm R.A."/>
            <person name="Martin F."/>
            <person name="Silar P."/>
            <person name="Natvig D.O."/>
            <person name="Lalanne C."/>
            <person name="Gautier V."/>
            <person name="Ament-Velasquez S.L."/>
            <person name="Kruys A."/>
            <person name="Hutchinson M.I."/>
            <person name="Powell A.J."/>
            <person name="Barry K."/>
            <person name="Miller A.N."/>
            <person name="Grigoriev I.V."/>
            <person name="Debuchy R."/>
            <person name="Gladieux P."/>
            <person name="Hiltunen Thoren M."/>
            <person name="Johannesson H."/>
        </authorList>
    </citation>
    <scope>NUCLEOTIDE SEQUENCE</scope>
    <source>
        <strain evidence="2">CBS 103.79</strain>
    </source>
</reference>
<sequence>MGWVVDNILNYELVLACGKIVNANQISRPDLFKALKGGNTNFGIVRHPRLPRYTLSVQSCRTASLRPLPRSFIFFIIADVGASGPAGPHRPLAITYRQGRTPGPGRNIENEWRRVRQVVQDCARTVDILTCPANRVAIEAELSLAAAEHRGARCPEEPPRVQVPDLPQPSVADRVFRYGPPPADPEQTPPPDSPPWVDAGAIREFPFISSCLRVALTRLDDDGGGPGARFDDVQERPLATVFRDDALEYGAVVIDISDLDAVRYGIVGSKIHYVTGDGRGFSGIGMGFFDRAESKYIGPPPVLYLDNSGAQTPLSAAVYMAKFGLEEAPYGAERLDQHGIVEPWALRYIWPPSLSESSDGSIPAVPVRDDDATIEKAVTALLHAGTGDLEAHRDSLALPGFQSRLRERLLDEADKMQASDASAQLLQFAYAGRRHLDWAAYQNLSYKHVATALDSAELGNAQALSICVDAMDDPPTPLLEALARHETTRDICFLQGPSRANDDKASELFAQICASPFASALLASRNVFVTAAFSAPLRRAFWLRAPRTGARLDSPALRNAFPVQHIFVRKQFVPTEEVEPQDVMDYEGDEDEEEEEEEEREEDEVAPLTFWPCHFFLGDMLLKPERFVSGFLRYCGRVLDDSCLTSFAAAPSTLSAPPTETCISAMPAENLAIRSSPVPSQATADQNVECWPLVGPLEPGSWVAVVSHEWHTTRKRRKERRQYLSWGYPGDSMIGVPIVRYALLRLRRRISLPDDAAAAAAAGTPGLEQLSGPDFVDVVGGVDAFLQETAPGADGDRLVGERVDETARVLRTRWKLGEWPNQDLPADMDLLTVLDDTAARAVFRDFLADAAHVRGNLAMAQRARPEGPGYAVHRENPLGTQRQLTPPMVGYAYYERKEDKSSSWIYGPPVMMQLKWREYGGG</sequence>
<feature type="region of interest" description="Disordered" evidence="1">
    <location>
        <begin position="153"/>
        <end position="194"/>
    </location>
</feature>
<gene>
    <name evidence="2" type="ORF">C8A05DRAFT_47651</name>
</gene>
<evidence type="ECO:0000313" key="2">
    <source>
        <dbReference type="EMBL" id="KAK3897875.1"/>
    </source>
</evidence>
<reference evidence="2" key="2">
    <citation type="submission" date="2023-05" db="EMBL/GenBank/DDBJ databases">
        <authorList>
            <consortium name="Lawrence Berkeley National Laboratory"/>
            <person name="Steindorff A."/>
            <person name="Hensen N."/>
            <person name="Bonometti L."/>
            <person name="Westerberg I."/>
            <person name="Brannstrom I.O."/>
            <person name="Guillou S."/>
            <person name="Cros-Aarteil S."/>
            <person name="Calhoun S."/>
            <person name="Haridas S."/>
            <person name="Kuo A."/>
            <person name="Mondo S."/>
            <person name="Pangilinan J."/>
            <person name="Riley R."/>
            <person name="Labutti K."/>
            <person name="Andreopoulos B."/>
            <person name="Lipzen A."/>
            <person name="Chen C."/>
            <person name="Yanf M."/>
            <person name="Daum C."/>
            <person name="Ng V."/>
            <person name="Clum A."/>
            <person name="Ohm R."/>
            <person name="Martin F."/>
            <person name="Silar P."/>
            <person name="Natvig D."/>
            <person name="Lalanne C."/>
            <person name="Gautier V."/>
            <person name="Ament-Velasquez S.L."/>
            <person name="Kruys A."/>
            <person name="Hutchinson M.I."/>
            <person name="Powell A.J."/>
            <person name="Barry K."/>
            <person name="Miller A.N."/>
            <person name="Grigoriev I.V."/>
            <person name="Debuchy R."/>
            <person name="Gladieux P."/>
            <person name="Thoren M.H."/>
            <person name="Johannesson H."/>
        </authorList>
    </citation>
    <scope>NUCLEOTIDE SEQUENCE</scope>
    <source>
        <strain evidence="2">CBS 103.79</strain>
    </source>
</reference>
<name>A0AAN6RP63_9PEZI</name>
<dbReference type="InterPro" id="IPR036318">
    <property type="entry name" value="FAD-bd_PCMH-like_sf"/>
</dbReference>
<feature type="region of interest" description="Disordered" evidence="1">
    <location>
        <begin position="578"/>
        <end position="603"/>
    </location>
</feature>
<feature type="compositionally biased region" description="Pro residues" evidence="1">
    <location>
        <begin position="179"/>
        <end position="194"/>
    </location>
</feature>
<proteinExistence type="predicted"/>
<accession>A0AAN6RP63</accession>
<dbReference type="Proteomes" id="UP001303889">
    <property type="component" value="Unassembled WGS sequence"/>
</dbReference>
<dbReference type="EMBL" id="MU856050">
    <property type="protein sequence ID" value="KAK3897875.1"/>
    <property type="molecule type" value="Genomic_DNA"/>
</dbReference>
<protein>
    <submittedName>
        <fullName evidence="2">Uncharacterized protein</fullName>
    </submittedName>
</protein>
<dbReference type="Gene3D" id="3.30.465.10">
    <property type="match status" value="1"/>
</dbReference>
<comment type="caution">
    <text evidence="2">The sequence shown here is derived from an EMBL/GenBank/DDBJ whole genome shotgun (WGS) entry which is preliminary data.</text>
</comment>
<dbReference type="GO" id="GO:0050660">
    <property type="term" value="F:flavin adenine dinucleotide binding"/>
    <property type="evidence" value="ECO:0007669"/>
    <property type="project" value="InterPro"/>
</dbReference>
<dbReference type="AlphaFoldDB" id="A0AAN6RP63"/>
<organism evidence="2 3">
    <name type="scientific">Staphylotrichum tortipilum</name>
    <dbReference type="NCBI Taxonomy" id="2831512"/>
    <lineage>
        <taxon>Eukaryota</taxon>
        <taxon>Fungi</taxon>
        <taxon>Dikarya</taxon>
        <taxon>Ascomycota</taxon>
        <taxon>Pezizomycotina</taxon>
        <taxon>Sordariomycetes</taxon>
        <taxon>Sordariomycetidae</taxon>
        <taxon>Sordariales</taxon>
        <taxon>Chaetomiaceae</taxon>
        <taxon>Staphylotrichum</taxon>
    </lineage>
</organism>
<dbReference type="SUPFAM" id="SSF56176">
    <property type="entry name" value="FAD-binding/transporter-associated domain-like"/>
    <property type="match status" value="1"/>
</dbReference>
<evidence type="ECO:0000313" key="3">
    <source>
        <dbReference type="Proteomes" id="UP001303889"/>
    </source>
</evidence>
<dbReference type="InterPro" id="IPR016169">
    <property type="entry name" value="FAD-bd_PCMH_sub2"/>
</dbReference>
<evidence type="ECO:0000256" key="1">
    <source>
        <dbReference type="SAM" id="MobiDB-lite"/>
    </source>
</evidence>
<keyword evidence="3" id="KW-1185">Reference proteome</keyword>